<dbReference type="EMBL" id="BPLR01010068">
    <property type="protein sequence ID" value="GIY36615.1"/>
    <property type="molecule type" value="Genomic_DNA"/>
</dbReference>
<dbReference type="AlphaFoldDB" id="A0AAV4SRB6"/>
<accession>A0AAV4SRB6</accession>
<gene>
    <name evidence="1" type="ORF">CEXT_145891</name>
</gene>
<name>A0AAV4SRB6_CAEEX</name>
<comment type="caution">
    <text evidence="1">The sequence shown here is derived from an EMBL/GenBank/DDBJ whole genome shotgun (WGS) entry which is preliminary data.</text>
</comment>
<organism evidence="1 2">
    <name type="scientific">Caerostris extrusa</name>
    <name type="common">Bark spider</name>
    <name type="synonym">Caerostris bankana</name>
    <dbReference type="NCBI Taxonomy" id="172846"/>
    <lineage>
        <taxon>Eukaryota</taxon>
        <taxon>Metazoa</taxon>
        <taxon>Ecdysozoa</taxon>
        <taxon>Arthropoda</taxon>
        <taxon>Chelicerata</taxon>
        <taxon>Arachnida</taxon>
        <taxon>Araneae</taxon>
        <taxon>Araneomorphae</taxon>
        <taxon>Entelegynae</taxon>
        <taxon>Araneoidea</taxon>
        <taxon>Araneidae</taxon>
        <taxon>Caerostris</taxon>
    </lineage>
</organism>
<protein>
    <submittedName>
        <fullName evidence="1">Uncharacterized protein</fullName>
    </submittedName>
</protein>
<evidence type="ECO:0000313" key="1">
    <source>
        <dbReference type="EMBL" id="GIY36615.1"/>
    </source>
</evidence>
<proteinExistence type="predicted"/>
<sequence>MDKPTKNFLKANISNTCFHSGKVVHFSELHPQLKPLNKHRFLEGGSQSQQSIRDGSKKIILWDTLFRICIRKQERPHAEFTFRGRSPPVFFFPKSWAGCQKSLFS</sequence>
<evidence type="ECO:0000313" key="2">
    <source>
        <dbReference type="Proteomes" id="UP001054945"/>
    </source>
</evidence>
<reference evidence="1 2" key="1">
    <citation type="submission" date="2021-06" db="EMBL/GenBank/DDBJ databases">
        <title>Caerostris extrusa draft genome.</title>
        <authorList>
            <person name="Kono N."/>
            <person name="Arakawa K."/>
        </authorList>
    </citation>
    <scope>NUCLEOTIDE SEQUENCE [LARGE SCALE GENOMIC DNA]</scope>
</reference>
<dbReference type="Proteomes" id="UP001054945">
    <property type="component" value="Unassembled WGS sequence"/>
</dbReference>
<keyword evidence="2" id="KW-1185">Reference proteome</keyword>